<evidence type="ECO:0000313" key="3">
    <source>
        <dbReference type="Proteomes" id="UP000247498"/>
    </source>
</evidence>
<name>A0A2V0PDB6_9CHLO</name>
<dbReference type="InParanoid" id="A0A2V0PDB6"/>
<evidence type="ECO:0000256" key="1">
    <source>
        <dbReference type="SAM" id="MobiDB-lite"/>
    </source>
</evidence>
<accession>A0A2V0PDB6</accession>
<feature type="region of interest" description="Disordered" evidence="1">
    <location>
        <begin position="118"/>
        <end position="155"/>
    </location>
</feature>
<feature type="compositionally biased region" description="Basic and acidic residues" evidence="1">
    <location>
        <begin position="138"/>
        <end position="149"/>
    </location>
</feature>
<dbReference type="Proteomes" id="UP000247498">
    <property type="component" value="Unassembled WGS sequence"/>
</dbReference>
<organism evidence="2 3">
    <name type="scientific">Raphidocelis subcapitata</name>
    <dbReference type="NCBI Taxonomy" id="307507"/>
    <lineage>
        <taxon>Eukaryota</taxon>
        <taxon>Viridiplantae</taxon>
        <taxon>Chlorophyta</taxon>
        <taxon>core chlorophytes</taxon>
        <taxon>Chlorophyceae</taxon>
        <taxon>CS clade</taxon>
        <taxon>Sphaeropleales</taxon>
        <taxon>Selenastraceae</taxon>
        <taxon>Raphidocelis</taxon>
    </lineage>
</organism>
<dbReference type="EMBL" id="BDRX01000071">
    <property type="protein sequence ID" value="GBF95903.1"/>
    <property type="molecule type" value="Genomic_DNA"/>
</dbReference>
<comment type="caution">
    <text evidence="2">The sequence shown here is derived from an EMBL/GenBank/DDBJ whole genome shotgun (WGS) entry which is preliminary data.</text>
</comment>
<reference evidence="2 3" key="1">
    <citation type="journal article" date="2018" name="Sci. Rep.">
        <title>Raphidocelis subcapitata (=Pseudokirchneriella subcapitata) provides an insight into genome evolution and environmental adaptations in the Sphaeropleales.</title>
        <authorList>
            <person name="Suzuki S."/>
            <person name="Yamaguchi H."/>
            <person name="Nakajima N."/>
            <person name="Kawachi M."/>
        </authorList>
    </citation>
    <scope>NUCLEOTIDE SEQUENCE [LARGE SCALE GENOMIC DNA]</scope>
    <source>
        <strain evidence="2 3">NIES-35</strain>
    </source>
</reference>
<dbReference type="AlphaFoldDB" id="A0A2V0PDB6"/>
<evidence type="ECO:0000313" key="2">
    <source>
        <dbReference type="EMBL" id="GBF95903.1"/>
    </source>
</evidence>
<proteinExistence type="predicted"/>
<sequence>MRPRSRGKGAAAAASGPQRRAVTAAAFAVTLLCALAPAAAARPFPSRGLRRLAGYIGSHAGMNIEAANDTKSAIEEAVRGTSYDGVYRASKEGFVDADAAVYPEDALGQFWLTTGHNLSPVWKPNQGQDEGGDEDMSEEAKRAWKEVRPDQSAGR</sequence>
<protein>
    <submittedName>
        <fullName evidence="2">Uncharacterized protein</fullName>
    </submittedName>
</protein>
<keyword evidence="3" id="KW-1185">Reference proteome</keyword>
<gene>
    <name evidence="2" type="ORF">Rsub_08494</name>
</gene>